<accession>A0A9R1TUA2</accession>
<dbReference type="AlphaFoldDB" id="A0A9R1TUA2"/>
<proteinExistence type="predicted"/>
<keyword evidence="1" id="KW-0732">Signal</keyword>
<name>A0A9R1TUA2_9HYME</name>
<dbReference type="RefSeq" id="XP_011296836.1">
    <property type="nucleotide sequence ID" value="XM_011298534.1"/>
</dbReference>
<dbReference type="OrthoDB" id="8187791at2759"/>
<evidence type="ECO:0000313" key="3">
    <source>
        <dbReference type="RefSeq" id="XP_011296836.1"/>
    </source>
</evidence>
<gene>
    <name evidence="3" type="primary">LOC105262768</name>
</gene>
<dbReference type="Proteomes" id="UP000694866">
    <property type="component" value="Unplaced"/>
</dbReference>
<dbReference type="KEGG" id="fas:105262768"/>
<keyword evidence="2" id="KW-1185">Reference proteome</keyword>
<sequence>MRPSLLIFGILYAAGLLIINCLGLEERYDAEQPYCFKFTWLGSKSEEINISSNRCANATGQPCFQPVVVTNDSTLPDVNYMWRTGNRSEISCRMRQGYVCIKYAYTYNNAVLNISHFCGKMVENKASPIVEGCYTQQVDSHIIEACACTSAPGGIPCNSAEINQLPVSIIMSSIILSWIIY</sequence>
<reference evidence="3" key="1">
    <citation type="submission" date="2025-08" db="UniProtKB">
        <authorList>
            <consortium name="RefSeq"/>
        </authorList>
    </citation>
    <scope>IDENTIFICATION</scope>
    <source>
        <strain evidence="3">USDA-PBARC FA_bdor</strain>
        <tissue evidence="3">Whole organism</tissue>
    </source>
</reference>
<protein>
    <submittedName>
        <fullName evidence="3">Uncharacterized protein isoform X1</fullName>
    </submittedName>
</protein>
<feature type="chain" id="PRO_5040143643" evidence="1">
    <location>
        <begin position="24"/>
        <end position="181"/>
    </location>
</feature>
<evidence type="ECO:0000313" key="2">
    <source>
        <dbReference type="Proteomes" id="UP000694866"/>
    </source>
</evidence>
<evidence type="ECO:0000256" key="1">
    <source>
        <dbReference type="SAM" id="SignalP"/>
    </source>
</evidence>
<dbReference type="GeneID" id="105262768"/>
<organism evidence="2 3">
    <name type="scientific">Fopius arisanus</name>
    <dbReference type="NCBI Taxonomy" id="64838"/>
    <lineage>
        <taxon>Eukaryota</taxon>
        <taxon>Metazoa</taxon>
        <taxon>Ecdysozoa</taxon>
        <taxon>Arthropoda</taxon>
        <taxon>Hexapoda</taxon>
        <taxon>Insecta</taxon>
        <taxon>Pterygota</taxon>
        <taxon>Neoptera</taxon>
        <taxon>Endopterygota</taxon>
        <taxon>Hymenoptera</taxon>
        <taxon>Apocrita</taxon>
        <taxon>Ichneumonoidea</taxon>
        <taxon>Braconidae</taxon>
        <taxon>Opiinae</taxon>
        <taxon>Fopius</taxon>
    </lineage>
</organism>
<feature type="signal peptide" evidence="1">
    <location>
        <begin position="1"/>
        <end position="23"/>
    </location>
</feature>